<dbReference type="InterPro" id="IPR015943">
    <property type="entry name" value="WD40/YVTN_repeat-like_dom_sf"/>
</dbReference>
<dbReference type="GO" id="GO:0031932">
    <property type="term" value="C:TORC2 complex"/>
    <property type="evidence" value="ECO:0007669"/>
    <property type="project" value="InterPro"/>
</dbReference>
<dbReference type="PANTHER" id="PTHR19842:SF2">
    <property type="entry name" value="WD REPEAT PROTEIN (AFU_ORTHOLOGUE AFUA_5G04300)"/>
    <property type="match status" value="1"/>
</dbReference>
<dbReference type="InterPro" id="IPR036322">
    <property type="entry name" value="WD40_repeat_dom_sf"/>
</dbReference>
<keyword evidence="7" id="KW-1185">Reference proteome</keyword>
<dbReference type="Gene3D" id="2.130.10.10">
    <property type="entry name" value="YVTN repeat-like/Quinoprotein amine dehydrogenase"/>
    <property type="match status" value="1"/>
</dbReference>
<gene>
    <name evidence="6" type="ORF">L249_3249</name>
</gene>
<feature type="region of interest" description="Disordered" evidence="5">
    <location>
        <begin position="767"/>
        <end position="797"/>
    </location>
</feature>
<dbReference type="GO" id="GO:0031929">
    <property type="term" value="P:TOR signaling"/>
    <property type="evidence" value="ECO:0007669"/>
    <property type="project" value="InterPro"/>
</dbReference>
<evidence type="ECO:0000256" key="4">
    <source>
        <dbReference type="PROSITE-ProRule" id="PRU00221"/>
    </source>
</evidence>
<feature type="compositionally biased region" description="Low complexity" evidence="5">
    <location>
        <begin position="98"/>
        <end position="108"/>
    </location>
</feature>
<accession>A0A367LP47</accession>
<keyword evidence="3" id="KW-0677">Repeat</keyword>
<feature type="region of interest" description="Disordered" evidence="5">
    <location>
        <begin position="908"/>
        <end position="937"/>
    </location>
</feature>
<evidence type="ECO:0000256" key="2">
    <source>
        <dbReference type="ARBA" id="ARBA00022574"/>
    </source>
</evidence>
<dbReference type="OrthoDB" id="10248252at2759"/>
<dbReference type="SUPFAM" id="SSF50978">
    <property type="entry name" value="WD40 repeat-like"/>
    <property type="match status" value="1"/>
</dbReference>
<dbReference type="AlphaFoldDB" id="A0A367LP47"/>
<proteinExistence type="inferred from homology"/>
<dbReference type="GO" id="GO:0032956">
    <property type="term" value="P:regulation of actin cytoskeleton organization"/>
    <property type="evidence" value="ECO:0007669"/>
    <property type="project" value="TreeGrafter"/>
</dbReference>
<dbReference type="PANTHER" id="PTHR19842">
    <property type="entry name" value="G BETA-LIKE PROTEIN GBL"/>
    <property type="match status" value="1"/>
</dbReference>
<dbReference type="STRING" id="1330021.A0A367LP47"/>
<dbReference type="GO" id="GO:0031931">
    <property type="term" value="C:TORC1 complex"/>
    <property type="evidence" value="ECO:0007669"/>
    <property type="project" value="InterPro"/>
</dbReference>
<dbReference type="Proteomes" id="UP000253664">
    <property type="component" value="Unassembled WGS sequence"/>
</dbReference>
<protein>
    <submittedName>
        <fullName evidence="6">Uncharacterized protein</fullName>
    </submittedName>
</protein>
<dbReference type="EMBL" id="LKCN02000001">
    <property type="protein sequence ID" value="RCI16190.1"/>
    <property type="molecule type" value="Genomic_DNA"/>
</dbReference>
<feature type="compositionally biased region" description="Basic and acidic residues" evidence="5">
    <location>
        <begin position="19"/>
        <end position="31"/>
    </location>
</feature>
<comment type="caution">
    <text evidence="6">The sequence shown here is derived from an EMBL/GenBank/DDBJ whole genome shotgun (WGS) entry which is preliminary data.</text>
</comment>
<evidence type="ECO:0000313" key="7">
    <source>
        <dbReference type="Proteomes" id="UP000253664"/>
    </source>
</evidence>
<name>A0A367LP47_9HYPO</name>
<sequence length="1002" mass="110598">MRTTFIDLTGDDEQPPTARSDDPPPAKRQRSDTTPFRQRSFKLVVSPVIDRCVGRTDKVPVQEKPVFVEAKGGGLRANGLFFSKAYSSVVDKADKAAPKAPVAQPQADIKPRPPQPSVTSFNNNIAKYEPRCRTKEPSITNKWFGLKTLPYLPACDRDLIAKGSRQPISWAGEWPIVYHVDFSADEVARILAHLSRVFIVDDLPPTIRCLAALCFRHHVPSLVGQLLPRRNAQDVHNFCSDLKAGRATDPQQARTLSLHKEARGGRSPNDGRLEARQSSRISSLLLAREFEGNAGFGRMRRYENFQNELNKAREDSLAVVAEYTNCAGDISTMSWVSDNTVLCGTTAHSDAHNQQYNKPGNLVLGSVAGGVLLALSDHRIPRPRVEKGENATEAMRQSQDPWLYCSVVSSDYDPNRRWAYTSSFDWTVKVWQVSDTTVSCIATWLHGGNVNFVAAARDDSGLVASAADVPSQAVRVYRVRDDDVDASPYQAVSCTRTDADGSASWAYFPATMQWGRAPGSTKLLAVGYSPRGRTGDHDIPEEKRNTGEIMLWDAERGHRVPVLTATTSNVFEISWHPTLQRFIAATSRSGPPVESQAVRTQIRIFQRDRDRVDGAYSEFQKLDCTAADINELTVMPNSVRHAYITAGCTDGNVYVWDTAQGDDPIHILRHGYPIDDFSHDREKEDTGVKFTAWGASPDRLYTGSSDGVVSVWNVRNKRDPLVRRLLEAPGPISVGAFSPDHGRLAIGDATGRVFFLSVESRDEHAAHLVSIPGSPDRRVRRPKPLTPHPEPPPPLAPTTVTAAEDGEEITCPSPHSFHSIAAYARRTYLDSGQLRLHANPVIGAVQGANYASTALFRREAHLDENPSAPLLTEYERLQRASIDASGRGGGGGGRRSFLFRRLKEALPPITTPIPSTTDSTDTETINTTTTTSTTEEEHRHRTVRNKALHEANLGRDVEGLRLHAPDVWLSLSAERALLEDDGREDWGFDFEDEGYADGDGFV</sequence>
<feature type="compositionally biased region" description="Low complexity" evidence="5">
    <location>
        <begin position="912"/>
        <end position="933"/>
    </location>
</feature>
<keyword evidence="2 4" id="KW-0853">WD repeat</keyword>
<dbReference type="InterPro" id="IPR037588">
    <property type="entry name" value="MLST8"/>
</dbReference>
<evidence type="ECO:0000256" key="3">
    <source>
        <dbReference type="ARBA" id="ARBA00022737"/>
    </source>
</evidence>
<dbReference type="Pfam" id="PF00400">
    <property type="entry name" value="WD40"/>
    <property type="match status" value="1"/>
</dbReference>
<feature type="region of interest" description="Disordered" evidence="5">
    <location>
        <begin position="1"/>
        <end position="39"/>
    </location>
</feature>
<feature type="region of interest" description="Disordered" evidence="5">
    <location>
        <begin position="97"/>
        <end position="122"/>
    </location>
</feature>
<dbReference type="InterPro" id="IPR001680">
    <property type="entry name" value="WD40_rpt"/>
</dbReference>
<organism evidence="6 7">
    <name type="scientific">Ophiocordyceps polyrhachis-furcata BCC 54312</name>
    <dbReference type="NCBI Taxonomy" id="1330021"/>
    <lineage>
        <taxon>Eukaryota</taxon>
        <taxon>Fungi</taxon>
        <taxon>Dikarya</taxon>
        <taxon>Ascomycota</taxon>
        <taxon>Pezizomycotina</taxon>
        <taxon>Sordariomycetes</taxon>
        <taxon>Hypocreomycetidae</taxon>
        <taxon>Hypocreales</taxon>
        <taxon>Ophiocordycipitaceae</taxon>
        <taxon>Ophiocordyceps</taxon>
    </lineage>
</organism>
<dbReference type="PROSITE" id="PS00678">
    <property type="entry name" value="WD_REPEATS_1"/>
    <property type="match status" value="1"/>
</dbReference>
<feature type="repeat" description="WD" evidence="4">
    <location>
        <begin position="681"/>
        <end position="722"/>
    </location>
</feature>
<dbReference type="InterPro" id="IPR019775">
    <property type="entry name" value="WD40_repeat_CS"/>
</dbReference>
<feature type="compositionally biased region" description="Pro residues" evidence="5">
    <location>
        <begin position="784"/>
        <end position="796"/>
    </location>
</feature>
<reference evidence="6 7" key="1">
    <citation type="journal article" date="2015" name="BMC Genomics">
        <title>Insights from the genome of Ophiocordyceps polyrhachis-furcata to pathogenicity and host specificity in insect fungi.</title>
        <authorList>
            <person name="Wichadakul D."/>
            <person name="Kobmoo N."/>
            <person name="Ingsriswang S."/>
            <person name="Tangphatsornruang S."/>
            <person name="Chantasingh D."/>
            <person name="Luangsa-ard J.J."/>
            <person name="Eurwilaichitr L."/>
        </authorList>
    </citation>
    <scope>NUCLEOTIDE SEQUENCE [LARGE SCALE GENOMIC DNA]</scope>
    <source>
        <strain evidence="6 7">BCC 54312</strain>
    </source>
</reference>
<dbReference type="SMART" id="SM00320">
    <property type="entry name" value="WD40"/>
    <property type="match status" value="6"/>
</dbReference>
<comment type="similarity">
    <text evidence="1">Belongs to the WD repeat LST8 family.</text>
</comment>
<evidence type="ECO:0000256" key="1">
    <source>
        <dbReference type="ARBA" id="ARBA00009890"/>
    </source>
</evidence>
<evidence type="ECO:0000256" key="5">
    <source>
        <dbReference type="SAM" id="MobiDB-lite"/>
    </source>
</evidence>
<dbReference type="PROSITE" id="PS50082">
    <property type="entry name" value="WD_REPEATS_2"/>
    <property type="match status" value="1"/>
</dbReference>
<evidence type="ECO:0000313" key="6">
    <source>
        <dbReference type="EMBL" id="RCI16190.1"/>
    </source>
</evidence>